<dbReference type="SUPFAM" id="SSF56300">
    <property type="entry name" value="Metallo-dependent phosphatases"/>
    <property type="match status" value="1"/>
</dbReference>
<evidence type="ECO:0000313" key="2">
    <source>
        <dbReference type="Proteomes" id="UP001355206"/>
    </source>
</evidence>
<organism evidence="1 2">
    <name type="scientific">Methylobacterium oryzae</name>
    <dbReference type="NCBI Taxonomy" id="334852"/>
    <lineage>
        <taxon>Bacteria</taxon>
        <taxon>Pseudomonadati</taxon>
        <taxon>Pseudomonadota</taxon>
        <taxon>Alphaproteobacteria</taxon>
        <taxon>Hyphomicrobiales</taxon>
        <taxon>Methylobacteriaceae</taxon>
        <taxon>Methylobacterium</taxon>
    </lineage>
</organism>
<keyword evidence="2" id="KW-1185">Reference proteome</keyword>
<gene>
    <name evidence="1" type="ORF">MOTC310_16980</name>
</gene>
<evidence type="ECO:0008006" key="3">
    <source>
        <dbReference type="Google" id="ProtNLM"/>
    </source>
</evidence>
<sequence length="323" mass="34096">MMLDVPHPSARVEVPAPGGPVGAGIEPGAVSFGPASSEPVPMRLWIMSDLRVDLAPFDLPDTPPDFDAVIVAGGIGPGLSRSVRWLAQALDGHRRDRPVVLVPGPAEFLDGVPVAEALAEAVPLARSLGIALLHDASVRLGDPTSCGIHVLGATLWPSFAVDGAANERQARAHARHRWSVRARATSAPGVPFYPHDAAGGHHRSRAYIEDALSSVVAGGYGHTPDPVVAGIRGGDRAVVVTAYPPSRSCLPPTLARPLLDPWRVCWHVSDLDGVMEAWGAPVAWVHGQVPAACDLRIGRTRVVSNPHVRDPTAGFDPRRTIFV</sequence>
<name>A0ABU7TQS5_9HYPH</name>
<proteinExistence type="predicted"/>
<reference evidence="1 2" key="1">
    <citation type="journal article" date="2012" name="Genet. Mol. Biol.">
        <title>Analysis of 16S rRNA and mxaF genes revealing insights into Methylobacterium niche-specific plant association.</title>
        <authorList>
            <person name="Dourado M.N."/>
            <person name="Andreote F.D."/>
            <person name="Dini-Andreote F."/>
            <person name="Conti R."/>
            <person name="Araujo J.M."/>
            <person name="Araujo W.L."/>
        </authorList>
    </citation>
    <scope>NUCLEOTIDE SEQUENCE [LARGE SCALE GENOMIC DNA]</scope>
    <source>
        <strain evidence="1 2">TC3-10</strain>
    </source>
</reference>
<evidence type="ECO:0000313" key="1">
    <source>
        <dbReference type="EMBL" id="MEE7492075.1"/>
    </source>
</evidence>
<accession>A0ABU7TQS5</accession>
<protein>
    <recommendedName>
        <fullName evidence="3">Metallophosphoesterase</fullName>
    </recommendedName>
</protein>
<dbReference type="Proteomes" id="UP001355206">
    <property type="component" value="Unassembled WGS sequence"/>
</dbReference>
<comment type="caution">
    <text evidence="1">The sequence shown here is derived from an EMBL/GenBank/DDBJ whole genome shotgun (WGS) entry which is preliminary data.</text>
</comment>
<dbReference type="InterPro" id="IPR029052">
    <property type="entry name" value="Metallo-depent_PP-like"/>
</dbReference>
<dbReference type="EMBL" id="MLCA01000008">
    <property type="protein sequence ID" value="MEE7492075.1"/>
    <property type="molecule type" value="Genomic_DNA"/>
</dbReference>